<evidence type="ECO:0000313" key="3">
    <source>
        <dbReference type="Proteomes" id="UP000712673"/>
    </source>
</evidence>
<accession>A0A937W6D0</accession>
<dbReference type="SMART" id="SM00028">
    <property type="entry name" value="TPR"/>
    <property type="match status" value="3"/>
</dbReference>
<dbReference type="PANTHER" id="PTHR44216">
    <property type="entry name" value="PROTEIN O-MANNOSYL-TRANSFERASE TMTC2"/>
    <property type="match status" value="1"/>
</dbReference>
<feature type="repeat" description="TPR" evidence="1">
    <location>
        <begin position="54"/>
        <end position="87"/>
    </location>
</feature>
<dbReference type="PROSITE" id="PS50005">
    <property type="entry name" value="TPR"/>
    <property type="match status" value="3"/>
</dbReference>
<dbReference type="AlphaFoldDB" id="A0A937W6D0"/>
<keyword evidence="1" id="KW-0802">TPR repeat</keyword>
<proteinExistence type="predicted"/>
<gene>
    <name evidence="2" type="ORF">FJZ47_22605</name>
</gene>
<reference evidence="2" key="1">
    <citation type="submission" date="2019-03" db="EMBL/GenBank/DDBJ databases">
        <title>Lake Tanganyika Metagenome-Assembled Genomes (MAGs).</title>
        <authorList>
            <person name="Tran P."/>
        </authorList>
    </citation>
    <scope>NUCLEOTIDE SEQUENCE</scope>
    <source>
        <strain evidence="2">K_DeepCast_65m_m2_066</strain>
    </source>
</reference>
<feature type="repeat" description="TPR" evidence="1">
    <location>
        <begin position="88"/>
        <end position="121"/>
    </location>
</feature>
<sequence>MRPLRWRSVRFQRPGYDQPARAYTNIGIAYLNKGALAEAVEHFRKAVDYQANIPEVHHNLGITYAGLGRRAEAIRAFREAIRFRPSYVDAHFGLGNVLLTEGRKEEARLAFERVIALAPDSSIATESREQLKSLTP</sequence>
<dbReference type="Gene3D" id="1.25.40.10">
    <property type="entry name" value="Tetratricopeptide repeat domain"/>
    <property type="match status" value="1"/>
</dbReference>
<dbReference type="Pfam" id="PF00515">
    <property type="entry name" value="TPR_1"/>
    <property type="match status" value="1"/>
</dbReference>
<dbReference type="PROSITE" id="PS50293">
    <property type="entry name" value="TPR_REGION"/>
    <property type="match status" value="2"/>
</dbReference>
<dbReference type="GO" id="GO:0000030">
    <property type="term" value="F:mannosyltransferase activity"/>
    <property type="evidence" value="ECO:0007669"/>
    <property type="project" value="TreeGrafter"/>
</dbReference>
<evidence type="ECO:0000313" key="2">
    <source>
        <dbReference type="EMBL" id="MBM3226565.1"/>
    </source>
</evidence>
<dbReference type="PANTHER" id="PTHR44216:SF3">
    <property type="entry name" value="PROTEIN O-MANNOSYL-TRANSFERASE TMTC2"/>
    <property type="match status" value="1"/>
</dbReference>
<dbReference type="EMBL" id="VGLS01000956">
    <property type="protein sequence ID" value="MBM3226565.1"/>
    <property type="molecule type" value="Genomic_DNA"/>
</dbReference>
<dbReference type="InterPro" id="IPR052384">
    <property type="entry name" value="TMTC_O-mannosyltransferase"/>
</dbReference>
<dbReference type="Proteomes" id="UP000712673">
    <property type="component" value="Unassembled WGS sequence"/>
</dbReference>
<dbReference type="SUPFAM" id="SSF48452">
    <property type="entry name" value="TPR-like"/>
    <property type="match status" value="1"/>
</dbReference>
<dbReference type="GO" id="GO:0035269">
    <property type="term" value="P:protein O-linked glycosylation via mannose"/>
    <property type="evidence" value="ECO:0007669"/>
    <property type="project" value="TreeGrafter"/>
</dbReference>
<dbReference type="InterPro" id="IPR019734">
    <property type="entry name" value="TPR_rpt"/>
</dbReference>
<dbReference type="InterPro" id="IPR011990">
    <property type="entry name" value="TPR-like_helical_dom_sf"/>
</dbReference>
<name>A0A937W6D0_UNCTE</name>
<protein>
    <submittedName>
        <fullName evidence="2">Tetratricopeptide repeat protein</fullName>
    </submittedName>
</protein>
<dbReference type="Pfam" id="PF13432">
    <property type="entry name" value="TPR_16"/>
    <property type="match status" value="1"/>
</dbReference>
<organism evidence="2 3">
    <name type="scientific">Tectimicrobiota bacterium</name>
    <dbReference type="NCBI Taxonomy" id="2528274"/>
    <lineage>
        <taxon>Bacteria</taxon>
        <taxon>Pseudomonadati</taxon>
        <taxon>Nitrospinota/Tectimicrobiota group</taxon>
        <taxon>Candidatus Tectimicrobiota</taxon>
    </lineage>
</organism>
<evidence type="ECO:0000256" key="1">
    <source>
        <dbReference type="PROSITE-ProRule" id="PRU00339"/>
    </source>
</evidence>
<comment type="caution">
    <text evidence="2">The sequence shown here is derived from an EMBL/GenBank/DDBJ whole genome shotgun (WGS) entry which is preliminary data.</text>
</comment>
<feature type="repeat" description="TPR" evidence="1">
    <location>
        <begin position="20"/>
        <end position="53"/>
    </location>
</feature>